<name>A0A7S0RTZ4_9CHLO</name>
<sequence length="304" mass="31535">MQLGLSRPRLHAATPQCSMAVVAPSSAPVRQPCSPQTSAAACCALGTNHARSRHTGLLPCKPATAPLNPIMQPSRHARSSGGIPQALTGSGGGGPLSKPGHQKGQDVGNGVYMLMLANAAIFLADHVLHLPFMQSLYLYHAHPAWWQWVTHMFSHANWGHLSNNLFFLLTFGRLVEETEGFWGVMAVYIICGLGAAAASVLLSPANTVSVGASGAVFGMFAFSVLSRLTSLNLRRLLESIVLGQFVVRQVLEEVAAQVGGGKVMAGGLAVSHLAHLGGALAGVLLVLALGMLPGAGDDSKAGSA</sequence>
<dbReference type="FunFam" id="1.20.1540.10:FF:000013">
    <property type="entry name" value="Rhomboid protease aarA"/>
    <property type="match status" value="1"/>
</dbReference>
<dbReference type="PANTHER" id="PTHR43066">
    <property type="entry name" value="RHOMBOID-RELATED PROTEIN"/>
    <property type="match status" value="1"/>
</dbReference>
<evidence type="ECO:0000256" key="2">
    <source>
        <dbReference type="ARBA" id="ARBA00009045"/>
    </source>
</evidence>
<feature type="transmembrane region" description="Helical" evidence="7">
    <location>
        <begin position="181"/>
        <end position="202"/>
    </location>
</feature>
<dbReference type="GO" id="GO:0004252">
    <property type="term" value="F:serine-type endopeptidase activity"/>
    <property type="evidence" value="ECO:0007669"/>
    <property type="project" value="InterPro"/>
</dbReference>
<evidence type="ECO:0000256" key="7">
    <source>
        <dbReference type="SAM" id="Phobius"/>
    </source>
</evidence>
<protein>
    <recommendedName>
        <fullName evidence="8">Peptidase S54 rhomboid domain-containing protein</fullName>
    </recommendedName>
</protein>
<organism evidence="9">
    <name type="scientific">Chlamydomonas leiostraca</name>
    <dbReference type="NCBI Taxonomy" id="1034604"/>
    <lineage>
        <taxon>Eukaryota</taxon>
        <taxon>Viridiplantae</taxon>
        <taxon>Chlorophyta</taxon>
        <taxon>core chlorophytes</taxon>
        <taxon>Chlorophyceae</taxon>
        <taxon>CS clade</taxon>
        <taxon>Chlamydomonadales</taxon>
        <taxon>Chlamydomonadaceae</taxon>
        <taxon>Chlamydomonas</taxon>
    </lineage>
</organism>
<reference evidence="9" key="1">
    <citation type="submission" date="2021-01" db="EMBL/GenBank/DDBJ databases">
        <authorList>
            <person name="Corre E."/>
            <person name="Pelletier E."/>
            <person name="Niang G."/>
            <person name="Scheremetjew M."/>
            <person name="Finn R."/>
            <person name="Kale V."/>
            <person name="Holt S."/>
            <person name="Cochrane G."/>
            <person name="Meng A."/>
            <person name="Brown T."/>
            <person name="Cohen L."/>
        </authorList>
    </citation>
    <scope>NUCLEOTIDE SEQUENCE</scope>
    <source>
        <strain evidence="9">SAG 11-49</strain>
    </source>
</reference>
<feature type="transmembrane region" description="Helical" evidence="7">
    <location>
        <begin position="148"/>
        <end position="169"/>
    </location>
</feature>
<dbReference type="InterPro" id="IPR022764">
    <property type="entry name" value="Peptidase_S54_rhomboid_dom"/>
</dbReference>
<dbReference type="InterPro" id="IPR035952">
    <property type="entry name" value="Rhomboid-like_sf"/>
</dbReference>
<evidence type="ECO:0000256" key="5">
    <source>
        <dbReference type="ARBA" id="ARBA00023136"/>
    </source>
</evidence>
<feature type="transmembrane region" description="Helical" evidence="7">
    <location>
        <begin position="111"/>
        <end position="128"/>
    </location>
</feature>
<evidence type="ECO:0000256" key="3">
    <source>
        <dbReference type="ARBA" id="ARBA00022692"/>
    </source>
</evidence>
<evidence type="ECO:0000256" key="1">
    <source>
        <dbReference type="ARBA" id="ARBA00004141"/>
    </source>
</evidence>
<proteinExistence type="inferred from homology"/>
<feature type="domain" description="Peptidase S54 rhomboid" evidence="8">
    <location>
        <begin position="144"/>
        <end position="289"/>
    </location>
</feature>
<keyword evidence="3 7" id="KW-0812">Transmembrane</keyword>
<dbReference type="GO" id="GO:0016020">
    <property type="term" value="C:membrane"/>
    <property type="evidence" value="ECO:0007669"/>
    <property type="project" value="UniProtKB-SubCell"/>
</dbReference>
<gene>
    <name evidence="9" type="ORF">CLEI1391_LOCUS12650</name>
</gene>
<dbReference type="Gene3D" id="1.20.1540.10">
    <property type="entry name" value="Rhomboid-like"/>
    <property type="match status" value="1"/>
</dbReference>
<evidence type="ECO:0000256" key="6">
    <source>
        <dbReference type="SAM" id="MobiDB-lite"/>
    </source>
</evidence>
<dbReference type="PANTHER" id="PTHR43066:SF5">
    <property type="entry name" value="RHOMBOID-LIKE PROTEIN 11, CHLOROPLASTIC-RELATED"/>
    <property type="match status" value="1"/>
</dbReference>
<comment type="similarity">
    <text evidence="2">Belongs to the peptidase S54 family.</text>
</comment>
<feature type="region of interest" description="Disordered" evidence="6">
    <location>
        <begin position="72"/>
        <end position="102"/>
    </location>
</feature>
<dbReference type="EMBL" id="HBFB01022482">
    <property type="protein sequence ID" value="CAD8685971.1"/>
    <property type="molecule type" value="Transcribed_RNA"/>
</dbReference>
<evidence type="ECO:0000259" key="8">
    <source>
        <dbReference type="Pfam" id="PF01694"/>
    </source>
</evidence>
<comment type="subcellular location">
    <subcellularLocation>
        <location evidence="1">Membrane</location>
        <topology evidence="1">Multi-pass membrane protein</topology>
    </subcellularLocation>
</comment>
<dbReference type="Pfam" id="PF01694">
    <property type="entry name" value="Rhomboid"/>
    <property type="match status" value="1"/>
</dbReference>
<keyword evidence="5 7" id="KW-0472">Membrane</keyword>
<accession>A0A7S0RTZ4</accession>
<keyword evidence="4 7" id="KW-1133">Transmembrane helix</keyword>
<dbReference type="AlphaFoldDB" id="A0A7S0RTZ4"/>
<feature type="transmembrane region" description="Helical" evidence="7">
    <location>
        <begin position="208"/>
        <end position="225"/>
    </location>
</feature>
<evidence type="ECO:0000256" key="4">
    <source>
        <dbReference type="ARBA" id="ARBA00022989"/>
    </source>
</evidence>
<feature type="transmembrane region" description="Helical" evidence="7">
    <location>
        <begin position="273"/>
        <end position="292"/>
    </location>
</feature>
<dbReference type="SUPFAM" id="SSF144091">
    <property type="entry name" value="Rhomboid-like"/>
    <property type="match status" value="1"/>
</dbReference>
<evidence type="ECO:0000313" key="9">
    <source>
        <dbReference type="EMBL" id="CAD8685971.1"/>
    </source>
</evidence>